<sequence>MVIVGGGPAGLRAAEVASAAGVRVTLYEGMRSVGRKFLIAGKGGFNMTHAEPLEKFQTRYRGPGQPEEFWPRALANFDNQAIRGWAARLGVGTFVASSGRVYPKALKAAPLLRAWLQRLREQGVEIVVNHRLVDLQSEGEGFLLTFEQAGERFEVRARAVILALGGASWPRTGSDGSWTGILQSRGLELTPLTAANCGWEVDWPREVLARHEGVALKNLVLRAGEEEARGELVMTRYGLEGGPIYKLGPALKAMAEPVLTIDFKPPFSEEKLVAKMESARRNFCAEAQVRWKLPEAVCDLLQAFQGPFESAPSLAKATKAFSLPLRAPRPVAEAISSAGGLRWSELDEDLMVKKLPGLFVAGEMIDWEAPTGGYLMQGCFASGTLAGLAAAAYCEGSESPPNS</sequence>
<dbReference type="SUPFAM" id="SSF160996">
    <property type="entry name" value="HI0933 insert domain-like"/>
    <property type="match status" value="1"/>
</dbReference>
<keyword evidence="2" id="KW-0285">Flavoprotein</keyword>
<evidence type="ECO:0000259" key="4">
    <source>
        <dbReference type="Pfam" id="PF03486"/>
    </source>
</evidence>
<dbReference type="AlphaFoldDB" id="A0A934VKT0"/>
<evidence type="ECO:0000313" key="7">
    <source>
        <dbReference type="Proteomes" id="UP000604083"/>
    </source>
</evidence>
<feature type="domain" description="RsdA/BaiN/AoA(So)-like insert" evidence="5">
    <location>
        <begin position="194"/>
        <end position="283"/>
    </location>
</feature>
<dbReference type="EMBL" id="JAENIO010000001">
    <property type="protein sequence ID" value="MBK1832487.1"/>
    <property type="molecule type" value="Genomic_DNA"/>
</dbReference>
<reference evidence="6" key="1">
    <citation type="submission" date="2021-01" db="EMBL/GenBank/DDBJ databases">
        <title>Modified the classification status of verrucomicrobia.</title>
        <authorList>
            <person name="Feng X."/>
        </authorList>
    </citation>
    <scope>NUCLEOTIDE SEQUENCE</scope>
    <source>
        <strain evidence="6">KCTC 12986</strain>
    </source>
</reference>
<accession>A0A934VKT0</accession>
<dbReference type="Pfam" id="PF22780">
    <property type="entry name" value="HI0933_like_1st"/>
    <property type="match status" value="1"/>
</dbReference>
<dbReference type="InterPro" id="IPR057661">
    <property type="entry name" value="RsdA/BaiN/AoA(So)_Rossmann"/>
</dbReference>
<evidence type="ECO:0000259" key="5">
    <source>
        <dbReference type="Pfam" id="PF22780"/>
    </source>
</evidence>
<dbReference type="Gene3D" id="3.50.50.60">
    <property type="entry name" value="FAD/NAD(P)-binding domain"/>
    <property type="match status" value="1"/>
</dbReference>
<proteinExistence type="predicted"/>
<feature type="domain" description="RsdA/BaiN/AoA(So)-like Rossmann fold-like" evidence="4">
    <location>
        <begin position="2"/>
        <end position="387"/>
    </location>
</feature>
<evidence type="ECO:0000256" key="3">
    <source>
        <dbReference type="ARBA" id="ARBA00022827"/>
    </source>
</evidence>
<evidence type="ECO:0000256" key="2">
    <source>
        <dbReference type="ARBA" id="ARBA00022630"/>
    </source>
</evidence>
<name>A0A934VKT0_9BACT</name>
<organism evidence="6 7">
    <name type="scientific">Roseibacillus ishigakijimensis</name>
    <dbReference type="NCBI Taxonomy" id="454146"/>
    <lineage>
        <taxon>Bacteria</taxon>
        <taxon>Pseudomonadati</taxon>
        <taxon>Verrucomicrobiota</taxon>
        <taxon>Verrucomicrobiia</taxon>
        <taxon>Verrucomicrobiales</taxon>
        <taxon>Verrucomicrobiaceae</taxon>
        <taxon>Roseibacillus</taxon>
    </lineage>
</organism>
<comment type="cofactor">
    <cofactor evidence="1">
        <name>FAD</name>
        <dbReference type="ChEBI" id="CHEBI:57692"/>
    </cofactor>
</comment>
<gene>
    <name evidence="6" type="ORF">JIN78_00320</name>
</gene>
<dbReference type="Gene3D" id="2.40.30.10">
    <property type="entry name" value="Translation factors"/>
    <property type="match status" value="1"/>
</dbReference>
<keyword evidence="7" id="KW-1185">Reference proteome</keyword>
<comment type="caution">
    <text evidence="6">The sequence shown here is derived from an EMBL/GenBank/DDBJ whole genome shotgun (WGS) entry which is preliminary data.</text>
</comment>
<dbReference type="PANTHER" id="PTHR42887:SF1">
    <property type="entry name" value="BLR3961 PROTEIN"/>
    <property type="match status" value="1"/>
</dbReference>
<dbReference type="PANTHER" id="PTHR42887">
    <property type="entry name" value="OS12G0638800 PROTEIN"/>
    <property type="match status" value="1"/>
</dbReference>
<dbReference type="Pfam" id="PF03486">
    <property type="entry name" value="HI0933_like"/>
    <property type="match status" value="1"/>
</dbReference>
<dbReference type="NCBIfam" id="TIGR00275">
    <property type="entry name" value="aminoacetone oxidase family FAD-binding enzyme"/>
    <property type="match status" value="1"/>
</dbReference>
<dbReference type="InterPro" id="IPR022460">
    <property type="entry name" value="Flavoprotein_PP4765"/>
</dbReference>
<dbReference type="NCBIfam" id="TIGR03862">
    <property type="entry name" value="flavo_PP4765"/>
    <property type="match status" value="1"/>
</dbReference>
<dbReference type="InterPro" id="IPR004792">
    <property type="entry name" value="BaiN-like"/>
</dbReference>
<keyword evidence="3" id="KW-0274">FAD</keyword>
<evidence type="ECO:0000313" key="6">
    <source>
        <dbReference type="EMBL" id="MBK1832487.1"/>
    </source>
</evidence>
<dbReference type="InterPro" id="IPR036188">
    <property type="entry name" value="FAD/NAD-bd_sf"/>
</dbReference>
<protein>
    <submittedName>
        <fullName evidence="6">TIGR03862 family flavoprotein</fullName>
    </submittedName>
</protein>
<dbReference type="InterPro" id="IPR055178">
    <property type="entry name" value="RsdA/BaiN/AoA(So)-like_dom"/>
</dbReference>
<dbReference type="Gene3D" id="1.10.8.260">
    <property type="entry name" value="HI0933 insert domain-like"/>
    <property type="match status" value="1"/>
</dbReference>
<dbReference type="InterPro" id="IPR023166">
    <property type="entry name" value="BaiN-like_dom_sf"/>
</dbReference>
<dbReference type="SUPFAM" id="SSF51905">
    <property type="entry name" value="FAD/NAD(P)-binding domain"/>
    <property type="match status" value="1"/>
</dbReference>
<evidence type="ECO:0000256" key="1">
    <source>
        <dbReference type="ARBA" id="ARBA00001974"/>
    </source>
</evidence>
<dbReference type="Proteomes" id="UP000604083">
    <property type="component" value="Unassembled WGS sequence"/>
</dbReference>